<accession>A0A2S6FYV6</accession>
<evidence type="ECO:0000256" key="5">
    <source>
        <dbReference type="ARBA" id="ARBA00023136"/>
    </source>
</evidence>
<keyword evidence="4 6" id="KW-1133">Transmembrane helix</keyword>
<dbReference type="Pfam" id="PF12698">
    <property type="entry name" value="ABC2_membrane_3"/>
    <property type="match status" value="1"/>
</dbReference>
<dbReference type="GO" id="GO:0005886">
    <property type="term" value="C:plasma membrane"/>
    <property type="evidence" value="ECO:0007669"/>
    <property type="project" value="UniProtKB-SubCell"/>
</dbReference>
<proteinExistence type="predicted"/>
<dbReference type="RefSeq" id="WP_104409591.1">
    <property type="nucleotide sequence ID" value="NZ_PTIS01000005.1"/>
</dbReference>
<dbReference type="EMBL" id="PTIS01000005">
    <property type="protein sequence ID" value="PPK48634.1"/>
    <property type="molecule type" value="Genomic_DNA"/>
</dbReference>
<dbReference type="InterPro" id="IPR013525">
    <property type="entry name" value="ABC2_TM"/>
</dbReference>
<dbReference type="Proteomes" id="UP000239863">
    <property type="component" value="Unassembled WGS sequence"/>
</dbReference>
<sequence>MNIITIALVDIKRALRDKKAMMYMLLLPIILISILGTALGSVFSVDSLDKINIGYINEDKGDVSKGFEEFLEDKEIKEILNYKKIVSLEEGQKLLENKSISAIVHIGQDYSKTLKENNETLIEIIGIDSGSFNYTLVKNVIESYIEYTNSYMAISNIDTQKVNFEKYDVIKNESIATEGNMPRAIDYYAVTMMVMIILYGASYGTQFIVELKSLPIGKRVSAAPINTRDMVIGKALAAMMSMFLQVVALIGFSKYVYKANFGEDMKTVLFICFTLIVFSITLGVVLTSIFHNELLANKVLSMLIPISTLLSGGYFKITAPDSSILNSKIMYLSPSYLAQRALFSSIYKGKTLYIKEAIFILWGFSIVFLLVSIIFQRKKEYA</sequence>
<gene>
    <name evidence="8" type="ORF">BD821_10512</name>
</gene>
<feature type="domain" description="ABC-2 type transporter transmembrane" evidence="7">
    <location>
        <begin position="20"/>
        <end position="374"/>
    </location>
</feature>
<dbReference type="GO" id="GO:0140359">
    <property type="term" value="F:ABC-type transporter activity"/>
    <property type="evidence" value="ECO:0007669"/>
    <property type="project" value="InterPro"/>
</dbReference>
<feature type="transmembrane region" description="Helical" evidence="6">
    <location>
        <begin position="268"/>
        <end position="287"/>
    </location>
</feature>
<dbReference type="OrthoDB" id="1864035at2"/>
<evidence type="ECO:0000256" key="1">
    <source>
        <dbReference type="ARBA" id="ARBA00004651"/>
    </source>
</evidence>
<evidence type="ECO:0000256" key="3">
    <source>
        <dbReference type="ARBA" id="ARBA00022692"/>
    </source>
</evidence>
<evidence type="ECO:0000313" key="9">
    <source>
        <dbReference type="Proteomes" id="UP000239863"/>
    </source>
</evidence>
<comment type="subcellular location">
    <subcellularLocation>
        <location evidence="1">Cell membrane</location>
        <topology evidence="1">Multi-pass membrane protein</topology>
    </subcellularLocation>
</comment>
<evidence type="ECO:0000313" key="8">
    <source>
        <dbReference type="EMBL" id="PPK48634.1"/>
    </source>
</evidence>
<dbReference type="PANTHER" id="PTHR30294:SF48">
    <property type="entry name" value="LINEARMYCIN RESISTANCE PERMEASE PROTEIN LNRM"/>
    <property type="match status" value="1"/>
</dbReference>
<dbReference type="Gene3D" id="3.40.1710.10">
    <property type="entry name" value="abc type-2 transporter like domain"/>
    <property type="match status" value="1"/>
</dbReference>
<feature type="transmembrane region" description="Helical" evidence="6">
    <location>
        <begin position="357"/>
        <end position="375"/>
    </location>
</feature>
<dbReference type="PANTHER" id="PTHR30294">
    <property type="entry name" value="MEMBRANE COMPONENT OF ABC TRANSPORTER YHHJ-RELATED"/>
    <property type="match status" value="1"/>
</dbReference>
<evidence type="ECO:0000256" key="6">
    <source>
        <dbReference type="SAM" id="Phobius"/>
    </source>
</evidence>
<dbReference type="STRING" id="37659.GCA_000703125_01459"/>
<feature type="transmembrane region" description="Helical" evidence="6">
    <location>
        <begin position="21"/>
        <end position="43"/>
    </location>
</feature>
<keyword evidence="5 6" id="KW-0472">Membrane</keyword>
<evidence type="ECO:0000259" key="7">
    <source>
        <dbReference type="Pfam" id="PF12698"/>
    </source>
</evidence>
<organism evidence="8 9">
    <name type="scientific">Clostridium algidicarnis DSM 15099</name>
    <dbReference type="NCBI Taxonomy" id="1121295"/>
    <lineage>
        <taxon>Bacteria</taxon>
        <taxon>Bacillati</taxon>
        <taxon>Bacillota</taxon>
        <taxon>Clostridia</taxon>
        <taxon>Eubacteriales</taxon>
        <taxon>Clostridiaceae</taxon>
        <taxon>Clostridium</taxon>
    </lineage>
</organism>
<feature type="transmembrane region" description="Helical" evidence="6">
    <location>
        <begin position="299"/>
        <end position="317"/>
    </location>
</feature>
<reference evidence="8 9" key="1">
    <citation type="submission" date="2018-02" db="EMBL/GenBank/DDBJ databases">
        <title>Genomic Encyclopedia of Archaeal and Bacterial Type Strains, Phase II (KMG-II): from individual species to whole genera.</title>
        <authorList>
            <person name="Goeker M."/>
        </authorList>
    </citation>
    <scope>NUCLEOTIDE SEQUENCE [LARGE SCALE GENOMIC DNA]</scope>
    <source>
        <strain evidence="8 9">DSM 15099</strain>
    </source>
</reference>
<feature type="transmembrane region" description="Helical" evidence="6">
    <location>
        <begin position="235"/>
        <end position="256"/>
    </location>
</feature>
<keyword evidence="3 6" id="KW-0812">Transmembrane</keyword>
<name>A0A2S6FYV6_9CLOT</name>
<keyword evidence="2" id="KW-1003">Cell membrane</keyword>
<dbReference type="InterPro" id="IPR051449">
    <property type="entry name" value="ABC-2_transporter_component"/>
</dbReference>
<evidence type="ECO:0000256" key="4">
    <source>
        <dbReference type="ARBA" id="ARBA00022989"/>
    </source>
</evidence>
<protein>
    <submittedName>
        <fullName evidence="8">ABC-2 type transport system permease protein</fullName>
    </submittedName>
</protein>
<dbReference type="AlphaFoldDB" id="A0A2S6FYV6"/>
<comment type="caution">
    <text evidence="8">The sequence shown here is derived from an EMBL/GenBank/DDBJ whole genome shotgun (WGS) entry which is preliminary data.</text>
</comment>
<evidence type="ECO:0000256" key="2">
    <source>
        <dbReference type="ARBA" id="ARBA00022475"/>
    </source>
</evidence>
<feature type="transmembrane region" description="Helical" evidence="6">
    <location>
        <begin position="187"/>
        <end position="209"/>
    </location>
</feature>